<dbReference type="Proteomes" id="UP000240325">
    <property type="component" value="Segment"/>
</dbReference>
<organism evidence="2">
    <name type="scientific">Bodo saltans virus</name>
    <dbReference type="NCBI Taxonomy" id="2024608"/>
    <lineage>
        <taxon>Viruses</taxon>
        <taxon>Varidnaviria</taxon>
        <taxon>Bamfordvirae</taxon>
        <taxon>Nucleocytoviricota</taxon>
        <taxon>Megaviricetes</taxon>
        <taxon>Imitervirales</taxon>
        <taxon>Mimiviridae</taxon>
        <taxon>Klosneuvirinae</taxon>
        <taxon>Theiavirus</taxon>
        <taxon>Theiavirus salishense</taxon>
    </lineage>
</organism>
<accession>A0A2H4UUC0</accession>
<reference evidence="2" key="1">
    <citation type="journal article" date="2017" name="Elife">
        <title>The kinetoplastid-infecting Bodo saltans virus (BsV), a window into the most abundant giant viruses in the sea.</title>
        <authorList>
            <person name="Deeg C.M."/>
            <person name="Chow C.-E.T."/>
            <person name="Suttle C.A."/>
        </authorList>
    </citation>
    <scope>NUCLEOTIDE SEQUENCE</scope>
    <source>
        <strain evidence="2">NG1</strain>
    </source>
</reference>
<evidence type="ECO:0008006" key="4">
    <source>
        <dbReference type="Google" id="ProtNLM"/>
    </source>
</evidence>
<evidence type="ECO:0000313" key="2">
    <source>
        <dbReference type="EMBL" id="ATZ80533.1"/>
    </source>
</evidence>
<name>A0A2H4UUC0_9VIRU</name>
<proteinExistence type="predicted"/>
<sequence length="45" mass="5165">MLSVSGTSTYRCRGFFHVNAFRFLLFLAFFLSALFGVPILLLMLF</sequence>
<keyword evidence="1" id="KW-1133">Transmembrane helix</keyword>
<gene>
    <name evidence="2" type="ORF">BMW23_0483</name>
</gene>
<keyword evidence="1" id="KW-0472">Membrane</keyword>
<dbReference type="EMBL" id="MF782455">
    <property type="protein sequence ID" value="ATZ80533.1"/>
    <property type="molecule type" value="Genomic_DNA"/>
</dbReference>
<evidence type="ECO:0000256" key="1">
    <source>
        <dbReference type="SAM" id="Phobius"/>
    </source>
</evidence>
<protein>
    <recommendedName>
        <fullName evidence="4">Transmembrane protein</fullName>
    </recommendedName>
</protein>
<evidence type="ECO:0000313" key="3">
    <source>
        <dbReference type="Proteomes" id="UP000240325"/>
    </source>
</evidence>
<feature type="transmembrane region" description="Helical" evidence="1">
    <location>
        <begin position="20"/>
        <end position="44"/>
    </location>
</feature>
<keyword evidence="1" id="KW-0812">Transmembrane</keyword>
<keyword evidence="3" id="KW-1185">Reference proteome</keyword>